<reference evidence="6 7" key="1">
    <citation type="submission" date="2019-06" db="EMBL/GenBank/DDBJ databases">
        <title>Genome of new Rhodobacteraceae sp. SM1903.</title>
        <authorList>
            <person name="Ren X."/>
        </authorList>
    </citation>
    <scope>NUCLEOTIDE SEQUENCE [LARGE SCALE GENOMIC DNA]</scope>
    <source>
        <strain evidence="6 7">SM1903</strain>
    </source>
</reference>
<dbReference type="Gene3D" id="3.90.76.10">
    <property type="entry name" value="Dipeptide-binding Protein, Domain 1"/>
    <property type="match status" value="1"/>
</dbReference>
<evidence type="ECO:0000259" key="5">
    <source>
        <dbReference type="Pfam" id="PF00496"/>
    </source>
</evidence>
<organism evidence="6 7">
    <name type="scientific">Pelagovum pacificum</name>
    <dbReference type="NCBI Taxonomy" id="2588711"/>
    <lineage>
        <taxon>Bacteria</taxon>
        <taxon>Pseudomonadati</taxon>
        <taxon>Pseudomonadota</taxon>
        <taxon>Alphaproteobacteria</taxon>
        <taxon>Rhodobacterales</taxon>
        <taxon>Paracoccaceae</taxon>
        <taxon>Pelagovum</taxon>
    </lineage>
</organism>
<evidence type="ECO:0000256" key="3">
    <source>
        <dbReference type="ARBA" id="ARBA00022729"/>
    </source>
</evidence>
<keyword evidence="7" id="KW-1185">Reference proteome</keyword>
<protein>
    <submittedName>
        <fullName evidence="6">ABC transporter substrate-binding protein</fullName>
    </submittedName>
</protein>
<evidence type="ECO:0000256" key="2">
    <source>
        <dbReference type="ARBA" id="ARBA00005695"/>
    </source>
</evidence>
<dbReference type="PANTHER" id="PTHR30290:SF38">
    <property type="entry name" value="D,D-DIPEPTIDE-BINDING PERIPLASMIC PROTEIN DDPA-RELATED"/>
    <property type="match status" value="1"/>
</dbReference>
<dbReference type="Gene3D" id="3.10.105.10">
    <property type="entry name" value="Dipeptide-binding Protein, Domain 3"/>
    <property type="match status" value="1"/>
</dbReference>
<proteinExistence type="inferred from homology"/>
<dbReference type="PANTHER" id="PTHR30290">
    <property type="entry name" value="PERIPLASMIC BINDING COMPONENT OF ABC TRANSPORTER"/>
    <property type="match status" value="1"/>
</dbReference>
<dbReference type="OrthoDB" id="9803988at2"/>
<dbReference type="EMBL" id="VFFF01000001">
    <property type="protein sequence ID" value="TNY32573.1"/>
    <property type="molecule type" value="Genomic_DNA"/>
</dbReference>
<dbReference type="GO" id="GO:0015833">
    <property type="term" value="P:peptide transport"/>
    <property type="evidence" value="ECO:0007669"/>
    <property type="project" value="TreeGrafter"/>
</dbReference>
<name>A0A5C5GCV5_9RHOB</name>
<dbReference type="AlphaFoldDB" id="A0A5C5GCV5"/>
<evidence type="ECO:0000256" key="1">
    <source>
        <dbReference type="ARBA" id="ARBA00004418"/>
    </source>
</evidence>
<dbReference type="PIRSF" id="PIRSF002741">
    <property type="entry name" value="MppA"/>
    <property type="match status" value="1"/>
</dbReference>
<feature type="signal peptide" evidence="4">
    <location>
        <begin position="1"/>
        <end position="20"/>
    </location>
</feature>
<comment type="subcellular location">
    <subcellularLocation>
        <location evidence="1">Periplasm</location>
    </subcellularLocation>
</comment>
<dbReference type="Gene3D" id="3.40.190.10">
    <property type="entry name" value="Periplasmic binding protein-like II"/>
    <property type="match status" value="1"/>
</dbReference>
<comment type="similarity">
    <text evidence="2">Belongs to the bacterial solute-binding protein 5 family.</text>
</comment>
<dbReference type="GO" id="GO:0030288">
    <property type="term" value="C:outer membrane-bounded periplasmic space"/>
    <property type="evidence" value="ECO:0007669"/>
    <property type="project" value="UniProtKB-ARBA"/>
</dbReference>
<gene>
    <name evidence="6" type="ORF">FHY64_04620</name>
</gene>
<comment type="caution">
    <text evidence="6">The sequence shown here is derived from an EMBL/GenBank/DDBJ whole genome shotgun (WGS) entry which is preliminary data.</text>
</comment>
<dbReference type="Proteomes" id="UP000314011">
    <property type="component" value="Unassembled WGS sequence"/>
</dbReference>
<accession>A0A5C5GCV5</accession>
<feature type="chain" id="PRO_5023006624" evidence="4">
    <location>
        <begin position="21"/>
        <end position="503"/>
    </location>
</feature>
<dbReference type="GO" id="GO:1904680">
    <property type="term" value="F:peptide transmembrane transporter activity"/>
    <property type="evidence" value="ECO:0007669"/>
    <property type="project" value="TreeGrafter"/>
</dbReference>
<dbReference type="CDD" id="cd08511">
    <property type="entry name" value="PBP2_NikA_DppA_OppA_like_5"/>
    <property type="match status" value="1"/>
</dbReference>
<dbReference type="InterPro" id="IPR039424">
    <property type="entry name" value="SBP_5"/>
</dbReference>
<evidence type="ECO:0000256" key="4">
    <source>
        <dbReference type="SAM" id="SignalP"/>
    </source>
</evidence>
<dbReference type="SUPFAM" id="SSF53850">
    <property type="entry name" value="Periplasmic binding protein-like II"/>
    <property type="match status" value="1"/>
</dbReference>
<keyword evidence="3 4" id="KW-0732">Signal</keyword>
<dbReference type="Pfam" id="PF00496">
    <property type="entry name" value="SBP_bac_5"/>
    <property type="match status" value="1"/>
</dbReference>
<feature type="domain" description="Solute-binding protein family 5" evidence="5">
    <location>
        <begin position="68"/>
        <end position="420"/>
    </location>
</feature>
<evidence type="ECO:0000313" key="7">
    <source>
        <dbReference type="Proteomes" id="UP000314011"/>
    </source>
</evidence>
<dbReference type="InterPro" id="IPR030678">
    <property type="entry name" value="Peptide/Ni-bd"/>
</dbReference>
<dbReference type="GO" id="GO:0043190">
    <property type="term" value="C:ATP-binding cassette (ABC) transporter complex"/>
    <property type="evidence" value="ECO:0007669"/>
    <property type="project" value="InterPro"/>
</dbReference>
<evidence type="ECO:0000313" key="6">
    <source>
        <dbReference type="EMBL" id="TNY32573.1"/>
    </source>
</evidence>
<dbReference type="InterPro" id="IPR000914">
    <property type="entry name" value="SBP_5_dom"/>
</dbReference>
<sequence>MTHRLLSTTGLGLLASTLLASAVAAQDITIALQDDPDVLDPHRGNSYVGRLVFNSLCDKLVDTDENLNIVPRIATEWSWNDDNTVLTMQLREDAVFHDGEPINADAVVANLDRAINLPESQRSGELASVTGYEATGEFTVEITLEGPDATFLSQISDRAGMLVSPASFDTEASGAAVCSGPYSFVERIQNDRIVLEKFEDHWDADNYHFDTVTYQPIPDTTVRLANLQAGDIDFMERPAPSDKETIDADEDLVFEMIPGLGYYGIVFNSANGERSESPINSDPRLRRAFELTLDREVINQVVGLGIYSPAYQPFAPASFAYNPEFDGGGRDVEAARELMAEAGHETVSFEITYANNSLMQQLFELVQAMSAEAGFEVTLRPVEFAAYLSEREAGNFDAAQTGASGRVDPDGNFYRYLGCEAAANPGRFCHPEMEEAMLAARTVTNDEERKAYYDQAQEVLHAEIPTIYLYYTPNYYAYTADLEGFVPYPDGVIRLAGVTLNEE</sequence>
<dbReference type="RefSeq" id="WP_140193252.1">
    <property type="nucleotide sequence ID" value="NZ_CP065915.1"/>
</dbReference>